<evidence type="ECO:0000313" key="3">
    <source>
        <dbReference type="Proteomes" id="UP000282613"/>
    </source>
</evidence>
<keyword evidence="1" id="KW-0812">Transmembrane</keyword>
<reference evidence="4" key="1">
    <citation type="submission" date="2017-02" db="UniProtKB">
        <authorList>
            <consortium name="WormBaseParasite"/>
        </authorList>
    </citation>
    <scope>IDENTIFICATION</scope>
</reference>
<dbReference type="AlphaFoldDB" id="A0A0R3W4L4"/>
<gene>
    <name evidence="2" type="ORF">TASK_LOCUS4980</name>
</gene>
<dbReference type="WBParaSite" id="TASK_0000497901-mRNA-1">
    <property type="protein sequence ID" value="TASK_0000497901-mRNA-1"/>
    <property type="gene ID" value="TASK_0000497901"/>
</dbReference>
<protein>
    <submittedName>
        <fullName evidence="4">Transmembrane protein</fullName>
    </submittedName>
</protein>
<dbReference type="EMBL" id="UYRS01018384">
    <property type="protein sequence ID" value="VDK34310.1"/>
    <property type="molecule type" value="Genomic_DNA"/>
</dbReference>
<evidence type="ECO:0000313" key="4">
    <source>
        <dbReference type="WBParaSite" id="TASK_0000497901-mRNA-1"/>
    </source>
</evidence>
<organism evidence="4">
    <name type="scientific">Taenia asiatica</name>
    <name type="common">Asian tapeworm</name>
    <dbReference type="NCBI Taxonomy" id="60517"/>
    <lineage>
        <taxon>Eukaryota</taxon>
        <taxon>Metazoa</taxon>
        <taxon>Spiralia</taxon>
        <taxon>Lophotrochozoa</taxon>
        <taxon>Platyhelminthes</taxon>
        <taxon>Cestoda</taxon>
        <taxon>Eucestoda</taxon>
        <taxon>Cyclophyllidea</taxon>
        <taxon>Taeniidae</taxon>
        <taxon>Taenia</taxon>
    </lineage>
</organism>
<dbReference type="OrthoDB" id="6282250at2759"/>
<evidence type="ECO:0000256" key="1">
    <source>
        <dbReference type="SAM" id="Phobius"/>
    </source>
</evidence>
<reference evidence="2 3" key="2">
    <citation type="submission" date="2018-11" db="EMBL/GenBank/DDBJ databases">
        <authorList>
            <consortium name="Pathogen Informatics"/>
        </authorList>
    </citation>
    <scope>NUCLEOTIDE SEQUENCE [LARGE SCALE GENOMIC DNA]</scope>
</reference>
<keyword evidence="1" id="KW-0472">Membrane</keyword>
<feature type="transmembrane region" description="Helical" evidence="1">
    <location>
        <begin position="12"/>
        <end position="30"/>
    </location>
</feature>
<keyword evidence="3" id="KW-1185">Reference proteome</keyword>
<feature type="transmembrane region" description="Helical" evidence="1">
    <location>
        <begin position="36"/>
        <end position="57"/>
    </location>
</feature>
<evidence type="ECO:0000313" key="2">
    <source>
        <dbReference type="EMBL" id="VDK34310.1"/>
    </source>
</evidence>
<keyword evidence="1" id="KW-1133">Transmembrane helix</keyword>
<accession>A0A0R3W4L4</accession>
<proteinExistence type="predicted"/>
<dbReference type="Proteomes" id="UP000282613">
    <property type="component" value="Unassembled WGS sequence"/>
</dbReference>
<name>A0A0R3W4L4_TAEAS</name>
<sequence length="162" mass="18396">MAVVFYLPPRNYQFLALQTIVYWAIVAGHMASGYSLLIGIPLLPLLVVQITLLIHIWTSLVTKHQFHPVEPPSVPSASQSSKIFHMEKGEIDGLDVTPNLLDYYSEREVSHGSVHLDTLRHDRMSTINLAIYWRVSRILPTTIERITVPSRPSPHRFSDSEV</sequence>